<feature type="domain" description="Rab-GAP TBC" evidence="2">
    <location>
        <begin position="545"/>
        <end position="752"/>
    </location>
</feature>
<feature type="region of interest" description="Disordered" evidence="1">
    <location>
        <begin position="348"/>
        <end position="400"/>
    </location>
</feature>
<feature type="region of interest" description="Disordered" evidence="1">
    <location>
        <begin position="496"/>
        <end position="526"/>
    </location>
</feature>
<dbReference type="SUPFAM" id="SSF47923">
    <property type="entry name" value="Ypt/Rab-GAP domain of gyp1p"/>
    <property type="match status" value="2"/>
</dbReference>
<dbReference type="InterPro" id="IPR050302">
    <property type="entry name" value="Rab_GAP_TBC_domain"/>
</dbReference>
<dbReference type="InterPro" id="IPR000195">
    <property type="entry name" value="Rab-GAP-TBC_dom"/>
</dbReference>
<feature type="region of interest" description="Disordered" evidence="1">
    <location>
        <begin position="1"/>
        <end position="34"/>
    </location>
</feature>
<evidence type="ECO:0000313" key="4">
    <source>
        <dbReference type="Proteomes" id="UP001165063"/>
    </source>
</evidence>
<evidence type="ECO:0000313" key="3">
    <source>
        <dbReference type="EMBL" id="GMG27720.1"/>
    </source>
</evidence>
<protein>
    <submittedName>
        <fullName evidence="3">Unnamed protein product</fullName>
    </submittedName>
</protein>
<dbReference type="InterPro" id="IPR035969">
    <property type="entry name" value="Rab-GAP_TBC_sf"/>
</dbReference>
<accession>A0A9W7DF45</accession>
<feature type="compositionally biased region" description="Polar residues" evidence="1">
    <location>
        <begin position="250"/>
        <end position="262"/>
    </location>
</feature>
<dbReference type="FunFam" id="1.10.8.270:FF:000026">
    <property type="entry name" value="TBC (Tre-2/Bub2/Cdc16) domain family"/>
    <property type="match status" value="1"/>
</dbReference>
<dbReference type="Gene3D" id="1.10.472.80">
    <property type="entry name" value="Ypt/Rab-GAP domain of gyp1p, domain 3"/>
    <property type="match status" value="1"/>
</dbReference>
<dbReference type="EMBL" id="BSXU01001466">
    <property type="protein sequence ID" value="GMG27720.1"/>
    <property type="molecule type" value="Genomic_DNA"/>
</dbReference>
<feature type="region of interest" description="Disordered" evidence="1">
    <location>
        <begin position="73"/>
        <end position="270"/>
    </location>
</feature>
<dbReference type="OrthoDB" id="294251at2759"/>
<organism evidence="3 4">
    <name type="scientific">Ambrosiozyma monospora</name>
    <name type="common">Yeast</name>
    <name type="synonym">Endomycopsis monosporus</name>
    <dbReference type="NCBI Taxonomy" id="43982"/>
    <lineage>
        <taxon>Eukaryota</taxon>
        <taxon>Fungi</taxon>
        <taxon>Dikarya</taxon>
        <taxon>Ascomycota</taxon>
        <taxon>Saccharomycotina</taxon>
        <taxon>Pichiomycetes</taxon>
        <taxon>Pichiales</taxon>
        <taxon>Pichiaceae</taxon>
        <taxon>Ambrosiozyma</taxon>
    </lineage>
</organism>
<dbReference type="AlphaFoldDB" id="A0A9W7DF45"/>
<feature type="compositionally biased region" description="Polar residues" evidence="1">
    <location>
        <begin position="180"/>
        <end position="203"/>
    </location>
</feature>
<dbReference type="Gene3D" id="1.10.8.270">
    <property type="entry name" value="putative rabgap domain of human tbc1 domain family member 14 like domains"/>
    <property type="match status" value="1"/>
</dbReference>
<dbReference type="GO" id="GO:0031267">
    <property type="term" value="F:small GTPase binding"/>
    <property type="evidence" value="ECO:0007669"/>
    <property type="project" value="TreeGrafter"/>
</dbReference>
<dbReference type="Pfam" id="PF00566">
    <property type="entry name" value="RabGAP-TBC"/>
    <property type="match status" value="1"/>
</dbReference>
<dbReference type="PANTHER" id="PTHR47219">
    <property type="entry name" value="RAB GTPASE-ACTIVATING PROTEIN 1-LIKE"/>
    <property type="match status" value="1"/>
</dbReference>
<dbReference type="Proteomes" id="UP001165063">
    <property type="component" value="Unassembled WGS sequence"/>
</dbReference>
<evidence type="ECO:0000259" key="2">
    <source>
        <dbReference type="PROSITE" id="PS50086"/>
    </source>
</evidence>
<feature type="compositionally biased region" description="Acidic residues" evidence="1">
    <location>
        <begin position="25"/>
        <end position="34"/>
    </location>
</feature>
<keyword evidence="4" id="KW-1185">Reference proteome</keyword>
<dbReference type="PROSITE" id="PS50086">
    <property type="entry name" value="TBC_RABGAP"/>
    <property type="match status" value="1"/>
</dbReference>
<evidence type="ECO:0000256" key="1">
    <source>
        <dbReference type="SAM" id="MobiDB-lite"/>
    </source>
</evidence>
<dbReference type="GO" id="GO:0005096">
    <property type="term" value="F:GTPase activator activity"/>
    <property type="evidence" value="ECO:0007669"/>
    <property type="project" value="TreeGrafter"/>
</dbReference>
<sequence>MAFLATSKPNLNPPSITDRQFILNSDDDDDNDDLDLDFGDGEPFTFINATPDHQSYKNGNHVLSMATMGTLGTMGTTGTSTTTATSSSGATGSSLRTGAPPLTNTTPVRDRVLHTNNNGSGRPPTYFSINSANSNGTSHSGGNGNGVSGGFPNDGHHPNPPYPPHPYSSGHGGGPPLANGVNSNNTRNFSSQSMPDNKQKQGNSGYGRHNLNPFGRGQGQGPGPGPGPGQVPLGQGQFQQLPMHPYLHSQPHNQDQQPRVHTNGNGLYMLNSNNNSSISLSRLGVHGNNSSSSVNLNFNPSKNNSNSSVNLNFNPSKNNSNSSIFHLNPNMSSSSLNLSSSKNEIIKPTISNSTSNNISVKNSPNGKPKANNGTTTTTAATTTSTTTTGKARATARKQPITKTESFEALKKSRTSVELIRNILDESMNEAKVESKFTTKNTILNSERDRYGFKKANHYINRETYDEWWVQYSKYLIKRKKKWVKLMAKNGLYNDGSSSAGSAAGSTSGDATGNASGGDGASAEKEFVPVRFPPRSDDLRRFVRKGIPSEWRGNAWFYFAKGHIKLSENKGVYDTLVEETMEMINENTEAIEKDLHRTFPENIHFNNTKDDEESALLGTLRRVLKCFAHYKPKIGYCQSLNFIAGLLLIFMDEEKAFWMLVIITEKYLPGIHDFNLEGVNVHQGVLMLCLRQYLPAVWNIITHDMELEENDNSFLYDLPPLSFCTTSWFMSVFIGVLPIETTLRVWDVLFFDDSKTLFQISLTVFKIMQPQMTNLVHNKKRHSGGGMPGMDEGGSEFLSAELFQIIQNSPKVFINCNHLLTECFRTSAFNKLKQDEILKCVKFVEENRQRYNELIKKRSKVGLTETERKELIKASLDSNGSDKAKIGLKSMRWNGRLNHRMKKLKRNS</sequence>
<feature type="compositionally biased region" description="Low complexity" evidence="1">
    <location>
        <begin position="230"/>
        <end position="242"/>
    </location>
</feature>
<dbReference type="SMART" id="SM00164">
    <property type="entry name" value="TBC"/>
    <property type="match status" value="1"/>
</dbReference>
<reference evidence="3" key="1">
    <citation type="submission" date="2023-04" db="EMBL/GenBank/DDBJ databases">
        <title>Ambrosiozyma monospora NBRC 1965.</title>
        <authorList>
            <person name="Ichikawa N."/>
            <person name="Sato H."/>
            <person name="Tonouchi N."/>
        </authorList>
    </citation>
    <scope>NUCLEOTIDE SEQUENCE</scope>
    <source>
        <strain evidence="3">NBRC 1965</strain>
    </source>
</reference>
<dbReference type="PANTHER" id="PTHR47219:SF20">
    <property type="entry name" value="TBC1 DOMAIN FAMILY MEMBER 2B"/>
    <property type="match status" value="1"/>
</dbReference>
<feature type="compositionally biased region" description="Low complexity" evidence="1">
    <location>
        <begin position="496"/>
        <end position="513"/>
    </location>
</feature>
<comment type="caution">
    <text evidence="3">The sequence shown here is derived from an EMBL/GenBank/DDBJ whole genome shotgun (WGS) entry which is preliminary data.</text>
</comment>
<name>A0A9W7DF45_AMBMO</name>
<gene>
    <name evidence="3" type="ORF">Amon01_000347300</name>
</gene>
<feature type="compositionally biased region" description="Low complexity" evidence="1">
    <location>
        <begin position="73"/>
        <end position="98"/>
    </location>
</feature>
<dbReference type="GO" id="GO:0030427">
    <property type="term" value="C:site of polarized growth"/>
    <property type="evidence" value="ECO:0007669"/>
    <property type="project" value="UniProtKB-ARBA"/>
</dbReference>
<proteinExistence type="predicted"/>
<feature type="compositionally biased region" description="Polar residues" evidence="1">
    <location>
        <begin position="7"/>
        <end position="18"/>
    </location>
</feature>
<feature type="compositionally biased region" description="Gly residues" evidence="1">
    <location>
        <begin position="139"/>
        <end position="149"/>
    </location>
</feature>
<feature type="compositionally biased region" description="Low complexity" evidence="1">
    <location>
        <begin position="348"/>
        <end position="392"/>
    </location>
</feature>